<dbReference type="OrthoDB" id="490216at2"/>
<reference evidence="3 4" key="1">
    <citation type="submission" date="2015-02" db="EMBL/GenBank/DDBJ databases">
        <title>Draft genome of a novel marine cyanobacterium (Chroococcales) isolated from South Atlantic Ocean.</title>
        <authorList>
            <person name="Rigonato J."/>
            <person name="Alvarenga D.O."/>
            <person name="Branco L.H."/>
            <person name="Varani A.M."/>
            <person name="Brandini F.P."/>
            <person name="Fiore M.F."/>
        </authorList>
    </citation>
    <scope>NUCLEOTIDE SEQUENCE [LARGE SCALE GENOMIC DNA]</scope>
    <source>
        <strain evidence="3 4">CENA595</strain>
    </source>
</reference>
<feature type="compositionally biased region" description="Acidic residues" evidence="1">
    <location>
        <begin position="162"/>
        <end position="174"/>
    </location>
</feature>
<dbReference type="AlphaFoldDB" id="A0A0D8ZRD7"/>
<keyword evidence="2" id="KW-0812">Transmembrane</keyword>
<dbReference type="STRING" id="1618023.UH38_14495"/>
<keyword evidence="2" id="KW-0472">Membrane</keyword>
<feature type="region of interest" description="Disordered" evidence="1">
    <location>
        <begin position="152"/>
        <end position="175"/>
    </location>
</feature>
<gene>
    <name evidence="3" type="ORF">UH38_14495</name>
</gene>
<sequence>MNEKAIDNNSSSGILILILPIAILIVFLFATWRIILALLLFSVGLNLWQQYQWQKWSQQVDPLFYNLIQHNQGSITPLDLAMKANFSAATAKRYLESKAHEFGAQCRNYESQDPIYYFMTASILGSILDDSEPVRSLPQSQHTEQLALSEESIATPSAPDSEAPENLEASDEAASDSSALIQSDLAKRLDVHSSTIYKRRDDADFSEWTKTRDPEGIAWAYDPETRLFSPLVLEAR</sequence>
<accession>A0A0D8ZRD7</accession>
<comment type="caution">
    <text evidence="3">The sequence shown here is derived from an EMBL/GenBank/DDBJ whole genome shotgun (WGS) entry which is preliminary data.</text>
</comment>
<evidence type="ECO:0000313" key="4">
    <source>
        <dbReference type="Proteomes" id="UP000032452"/>
    </source>
</evidence>
<proteinExistence type="predicted"/>
<dbReference type="PATRIC" id="fig|1618023.3.peg.5291"/>
<evidence type="ECO:0000256" key="1">
    <source>
        <dbReference type="SAM" id="MobiDB-lite"/>
    </source>
</evidence>
<evidence type="ECO:0000313" key="3">
    <source>
        <dbReference type="EMBL" id="KJH71079.1"/>
    </source>
</evidence>
<name>A0A0D8ZRD7_9CYAN</name>
<feature type="transmembrane region" description="Helical" evidence="2">
    <location>
        <begin position="12"/>
        <end position="45"/>
    </location>
</feature>
<protein>
    <submittedName>
        <fullName evidence="3">Uncharacterized protein</fullName>
    </submittedName>
</protein>
<dbReference type="Proteomes" id="UP000032452">
    <property type="component" value="Unassembled WGS sequence"/>
</dbReference>
<keyword evidence="4" id="KW-1185">Reference proteome</keyword>
<keyword evidence="2" id="KW-1133">Transmembrane helix</keyword>
<dbReference type="EMBL" id="JYON01000015">
    <property type="protein sequence ID" value="KJH71079.1"/>
    <property type="molecule type" value="Genomic_DNA"/>
</dbReference>
<organism evidence="3 4">
    <name type="scientific">Aliterella atlantica CENA595</name>
    <dbReference type="NCBI Taxonomy" id="1618023"/>
    <lineage>
        <taxon>Bacteria</taxon>
        <taxon>Bacillati</taxon>
        <taxon>Cyanobacteriota</taxon>
        <taxon>Cyanophyceae</taxon>
        <taxon>Chroococcidiopsidales</taxon>
        <taxon>Aliterellaceae</taxon>
        <taxon>Aliterella</taxon>
    </lineage>
</organism>
<evidence type="ECO:0000256" key="2">
    <source>
        <dbReference type="SAM" id="Phobius"/>
    </source>
</evidence>